<gene>
    <name evidence="1" type="primary">80</name>
    <name evidence="1" type="ORF">GORGEOUS_80</name>
</gene>
<evidence type="ECO:0000313" key="1">
    <source>
        <dbReference type="EMBL" id="ALY09137.1"/>
    </source>
</evidence>
<organism evidence="1 2">
    <name type="scientific">Arthrobacter phage Gorgeous</name>
    <dbReference type="NCBI Taxonomy" id="1772299"/>
    <lineage>
        <taxon>Viruses</taxon>
        <taxon>Duplodnaviria</taxon>
        <taxon>Heunggongvirae</taxon>
        <taxon>Uroviricota</taxon>
        <taxon>Caudoviricetes</taxon>
        <taxon>Amigovirus</taxon>
        <taxon>Amigovirus amigo</taxon>
    </lineage>
</organism>
<dbReference type="EMBL" id="KU160647">
    <property type="protein sequence ID" value="ALY09137.1"/>
    <property type="molecule type" value="Genomic_DNA"/>
</dbReference>
<dbReference type="Proteomes" id="UP000221664">
    <property type="component" value="Segment"/>
</dbReference>
<protein>
    <submittedName>
        <fullName evidence="1">Uncharacterized protein</fullName>
    </submittedName>
</protein>
<evidence type="ECO:0000313" key="2">
    <source>
        <dbReference type="Proteomes" id="UP000221664"/>
    </source>
</evidence>
<sequence length="72" mass="8210">MEPEQMSVEEAAERLEHAYELAEAGAKLAYDKVMASHAAAIRIARDDLAEAHRRETIERVMLEVEKRFNRGV</sequence>
<name>A0A0U4JLA4_9CAUD</name>
<reference evidence="1 2" key="1">
    <citation type="submission" date="2015-11" db="EMBL/GenBank/DDBJ databases">
        <authorList>
            <person name="Conboy A.J."/>
            <person name="Conboy D.B."/>
            <person name="Cross T."/>
            <person name="Moy B."/>
            <person name="Dunbar D."/>
            <person name="Bradley K.W."/>
            <person name="Asai D.J."/>
            <person name="Bowman C.A."/>
            <person name="Russell D.A."/>
            <person name="Pope W.H."/>
            <person name="Jacobs-Sera D."/>
            <person name="Hendrix R.W."/>
            <person name="Hatfull G.F."/>
        </authorList>
    </citation>
    <scope>NUCLEOTIDE SEQUENCE [LARGE SCALE GENOMIC DNA]</scope>
</reference>
<accession>A0A0U4JLA4</accession>
<proteinExistence type="predicted"/>